<dbReference type="Proteomes" id="UP000563524">
    <property type="component" value="Unassembled WGS sequence"/>
</dbReference>
<dbReference type="CDD" id="cd07331">
    <property type="entry name" value="M48C_Oma1_like"/>
    <property type="match status" value="1"/>
</dbReference>
<keyword evidence="2" id="KW-0479">Metal-binding</keyword>
<evidence type="ECO:0000256" key="6">
    <source>
        <dbReference type="RuleBase" id="RU003983"/>
    </source>
</evidence>
<feature type="chain" id="PRO_5033048888" evidence="8">
    <location>
        <begin position="24"/>
        <end position="306"/>
    </location>
</feature>
<dbReference type="InterPro" id="IPR001915">
    <property type="entry name" value="Peptidase_M48"/>
</dbReference>
<keyword evidence="3 6" id="KW-0378">Hydrolase</keyword>
<dbReference type="Pfam" id="PF01435">
    <property type="entry name" value="Peptidase_M48"/>
    <property type="match status" value="1"/>
</dbReference>
<accession>A0A840I3H4</accession>
<dbReference type="PROSITE" id="PS51257">
    <property type="entry name" value="PROKAR_LIPOPROTEIN"/>
    <property type="match status" value="1"/>
</dbReference>
<name>A0A840I3H4_9PROT</name>
<dbReference type="PANTHER" id="PTHR22726:SF24">
    <property type="entry name" value="M48 FAMILY METALLOPEPTIDASE"/>
    <property type="match status" value="1"/>
</dbReference>
<reference evidence="10 11" key="1">
    <citation type="submission" date="2020-08" db="EMBL/GenBank/DDBJ databases">
        <title>Genomic Encyclopedia of Type Strains, Phase IV (KMG-IV): sequencing the most valuable type-strain genomes for metagenomic binning, comparative biology and taxonomic classification.</title>
        <authorList>
            <person name="Goeker M."/>
        </authorList>
    </citation>
    <scope>NUCLEOTIDE SEQUENCE [LARGE SCALE GENOMIC DNA]</scope>
    <source>
        <strain evidence="10 11">DSM 102850</strain>
    </source>
</reference>
<organism evidence="10 11">
    <name type="scientific">Parvularcula dongshanensis</name>
    <dbReference type="NCBI Taxonomy" id="1173995"/>
    <lineage>
        <taxon>Bacteria</taxon>
        <taxon>Pseudomonadati</taxon>
        <taxon>Pseudomonadota</taxon>
        <taxon>Alphaproteobacteria</taxon>
        <taxon>Parvularculales</taxon>
        <taxon>Parvularculaceae</taxon>
        <taxon>Parvularcula</taxon>
    </lineage>
</organism>
<sequence>MRRPRRHFKALLAASALSLGATGCTYNEELGRNQFLLGGGDMSQAGQAAWNDIKAEQKVSTDPRYTERLNRVAPRIIRAAGGNPAEWEYLVFEDPTLNAFALPGGKVGIHTGIMDIMQNDAQLAAVVGHEIAHVNYNHSAERSSQGLLAQLGLIGAQIGLGSRCSGTAAQQQACQQNSGQLAQALGVGAMYGLILPYSRKHELEADAGGVRYMAAAGYDAHEALRFWQNMASASEGQERPPEFASTHPATETRIAALQEEVAQIYGEGGAPARSSAAPQAPAGPVPTNAQPSGRVQGTSALPQGRD</sequence>
<evidence type="ECO:0000313" key="11">
    <source>
        <dbReference type="Proteomes" id="UP000563524"/>
    </source>
</evidence>
<dbReference type="AlphaFoldDB" id="A0A840I3H4"/>
<evidence type="ECO:0000256" key="7">
    <source>
        <dbReference type="SAM" id="MobiDB-lite"/>
    </source>
</evidence>
<dbReference type="GO" id="GO:0004222">
    <property type="term" value="F:metalloendopeptidase activity"/>
    <property type="evidence" value="ECO:0007669"/>
    <property type="project" value="InterPro"/>
</dbReference>
<evidence type="ECO:0000256" key="1">
    <source>
        <dbReference type="ARBA" id="ARBA00022670"/>
    </source>
</evidence>
<evidence type="ECO:0000259" key="9">
    <source>
        <dbReference type="Pfam" id="PF01435"/>
    </source>
</evidence>
<dbReference type="PANTHER" id="PTHR22726">
    <property type="entry name" value="METALLOENDOPEPTIDASE OMA1"/>
    <property type="match status" value="1"/>
</dbReference>
<evidence type="ECO:0000256" key="4">
    <source>
        <dbReference type="ARBA" id="ARBA00022833"/>
    </source>
</evidence>
<gene>
    <name evidence="10" type="ORF">GGQ59_001946</name>
</gene>
<evidence type="ECO:0000256" key="8">
    <source>
        <dbReference type="SAM" id="SignalP"/>
    </source>
</evidence>
<keyword evidence="8" id="KW-0732">Signal</keyword>
<evidence type="ECO:0000256" key="5">
    <source>
        <dbReference type="ARBA" id="ARBA00023049"/>
    </source>
</evidence>
<dbReference type="RefSeq" id="WP_183817996.1">
    <property type="nucleotide sequence ID" value="NZ_JACHOB010000004.1"/>
</dbReference>
<dbReference type="InterPro" id="IPR051156">
    <property type="entry name" value="Mito/Outer_Membr_Metalloprot"/>
</dbReference>
<evidence type="ECO:0000313" key="10">
    <source>
        <dbReference type="EMBL" id="MBB4659409.1"/>
    </source>
</evidence>
<dbReference type="GO" id="GO:0051603">
    <property type="term" value="P:proteolysis involved in protein catabolic process"/>
    <property type="evidence" value="ECO:0007669"/>
    <property type="project" value="TreeGrafter"/>
</dbReference>
<dbReference type="GO" id="GO:0046872">
    <property type="term" value="F:metal ion binding"/>
    <property type="evidence" value="ECO:0007669"/>
    <property type="project" value="UniProtKB-KW"/>
</dbReference>
<comment type="similarity">
    <text evidence="6">Belongs to the peptidase M48 family.</text>
</comment>
<protein>
    <submittedName>
        <fullName evidence="10">Putative Zn-dependent protease</fullName>
    </submittedName>
</protein>
<keyword evidence="1 6" id="KW-0645">Protease</keyword>
<feature type="compositionally biased region" description="Low complexity" evidence="7">
    <location>
        <begin position="270"/>
        <end position="282"/>
    </location>
</feature>
<feature type="domain" description="Peptidase M48" evidence="9">
    <location>
        <begin position="65"/>
        <end position="260"/>
    </location>
</feature>
<feature type="signal peptide" evidence="8">
    <location>
        <begin position="1"/>
        <end position="23"/>
    </location>
</feature>
<keyword evidence="4 6" id="KW-0862">Zinc</keyword>
<dbReference type="Gene3D" id="3.30.2010.10">
    <property type="entry name" value="Metalloproteases ('zincins'), catalytic domain"/>
    <property type="match status" value="1"/>
</dbReference>
<dbReference type="GO" id="GO:0016020">
    <property type="term" value="C:membrane"/>
    <property type="evidence" value="ECO:0007669"/>
    <property type="project" value="TreeGrafter"/>
</dbReference>
<comment type="caution">
    <text evidence="10">The sequence shown here is derived from an EMBL/GenBank/DDBJ whole genome shotgun (WGS) entry which is preliminary data.</text>
</comment>
<evidence type="ECO:0000256" key="3">
    <source>
        <dbReference type="ARBA" id="ARBA00022801"/>
    </source>
</evidence>
<dbReference type="EMBL" id="JACHOB010000004">
    <property type="protein sequence ID" value="MBB4659409.1"/>
    <property type="molecule type" value="Genomic_DNA"/>
</dbReference>
<evidence type="ECO:0000256" key="2">
    <source>
        <dbReference type="ARBA" id="ARBA00022723"/>
    </source>
</evidence>
<keyword evidence="11" id="KW-1185">Reference proteome</keyword>
<feature type="compositionally biased region" description="Polar residues" evidence="7">
    <location>
        <begin position="287"/>
        <end position="306"/>
    </location>
</feature>
<feature type="region of interest" description="Disordered" evidence="7">
    <location>
        <begin position="265"/>
        <end position="306"/>
    </location>
</feature>
<proteinExistence type="inferred from homology"/>
<keyword evidence="5 6" id="KW-0482">Metalloprotease</keyword>
<comment type="cofactor">
    <cofactor evidence="6">
        <name>Zn(2+)</name>
        <dbReference type="ChEBI" id="CHEBI:29105"/>
    </cofactor>
    <text evidence="6">Binds 1 zinc ion per subunit.</text>
</comment>